<keyword evidence="3" id="KW-1185">Reference proteome</keyword>
<feature type="region of interest" description="Disordered" evidence="1">
    <location>
        <begin position="81"/>
        <end position="151"/>
    </location>
</feature>
<proteinExistence type="predicted"/>
<dbReference type="AlphaFoldDB" id="A0A9P4MF75"/>
<comment type="caution">
    <text evidence="2">The sequence shown here is derived from an EMBL/GenBank/DDBJ whole genome shotgun (WGS) entry which is preliminary data.</text>
</comment>
<gene>
    <name evidence="2" type="ORF">NA57DRAFT_72275</name>
</gene>
<evidence type="ECO:0000256" key="1">
    <source>
        <dbReference type="SAM" id="MobiDB-lite"/>
    </source>
</evidence>
<sequence length="151" mass="16280">MSLEHGNGELGTPGLADCSLELGERPMRALPRLEATTHRHFASSSEYKTPTCRTLDSFLFITNSSSLIKQNFKSQGAKNMPLPVFTAEKPSTSETSEPLATQTSSAGQAAEKASTSTSSTMAQTKSEAELAAEKLYEERIEDEYAKREGGA</sequence>
<feature type="compositionally biased region" description="Low complexity" evidence="1">
    <location>
        <begin position="108"/>
        <end position="125"/>
    </location>
</feature>
<organism evidence="2 3">
    <name type="scientific">Rhizodiscina lignyota</name>
    <dbReference type="NCBI Taxonomy" id="1504668"/>
    <lineage>
        <taxon>Eukaryota</taxon>
        <taxon>Fungi</taxon>
        <taxon>Dikarya</taxon>
        <taxon>Ascomycota</taxon>
        <taxon>Pezizomycotina</taxon>
        <taxon>Dothideomycetes</taxon>
        <taxon>Pleosporomycetidae</taxon>
        <taxon>Aulographales</taxon>
        <taxon>Rhizodiscinaceae</taxon>
        <taxon>Rhizodiscina</taxon>
    </lineage>
</organism>
<evidence type="ECO:0000313" key="2">
    <source>
        <dbReference type="EMBL" id="KAF2103299.1"/>
    </source>
</evidence>
<dbReference type="Proteomes" id="UP000799772">
    <property type="component" value="Unassembled WGS sequence"/>
</dbReference>
<accession>A0A9P4MF75</accession>
<feature type="compositionally biased region" description="Basic and acidic residues" evidence="1">
    <location>
        <begin position="126"/>
        <end position="151"/>
    </location>
</feature>
<protein>
    <submittedName>
        <fullName evidence="2">Uncharacterized protein</fullName>
    </submittedName>
</protein>
<dbReference type="EMBL" id="ML978122">
    <property type="protein sequence ID" value="KAF2103299.1"/>
    <property type="molecule type" value="Genomic_DNA"/>
</dbReference>
<name>A0A9P4MF75_9PEZI</name>
<evidence type="ECO:0000313" key="3">
    <source>
        <dbReference type="Proteomes" id="UP000799772"/>
    </source>
</evidence>
<feature type="compositionally biased region" description="Polar residues" evidence="1">
    <location>
        <begin position="89"/>
        <end position="107"/>
    </location>
</feature>
<reference evidence="2" key="1">
    <citation type="journal article" date="2020" name="Stud. Mycol.">
        <title>101 Dothideomycetes genomes: a test case for predicting lifestyles and emergence of pathogens.</title>
        <authorList>
            <person name="Haridas S."/>
            <person name="Albert R."/>
            <person name="Binder M."/>
            <person name="Bloem J."/>
            <person name="Labutti K."/>
            <person name="Salamov A."/>
            <person name="Andreopoulos B."/>
            <person name="Baker S."/>
            <person name="Barry K."/>
            <person name="Bills G."/>
            <person name="Bluhm B."/>
            <person name="Cannon C."/>
            <person name="Castanera R."/>
            <person name="Culley D."/>
            <person name="Daum C."/>
            <person name="Ezra D."/>
            <person name="Gonzalez J."/>
            <person name="Henrissat B."/>
            <person name="Kuo A."/>
            <person name="Liang C."/>
            <person name="Lipzen A."/>
            <person name="Lutzoni F."/>
            <person name="Magnuson J."/>
            <person name="Mondo S."/>
            <person name="Nolan M."/>
            <person name="Ohm R."/>
            <person name="Pangilinan J."/>
            <person name="Park H.-J."/>
            <person name="Ramirez L."/>
            <person name="Alfaro M."/>
            <person name="Sun H."/>
            <person name="Tritt A."/>
            <person name="Yoshinaga Y."/>
            <person name="Zwiers L.-H."/>
            <person name="Turgeon B."/>
            <person name="Goodwin S."/>
            <person name="Spatafora J."/>
            <person name="Crous P."/>
            <person name="Grigoriev I."/>
        </authorList>
    </citation>
    <scope>NUCLEOTIDE SEQUENCE</scope>
    <source>
        <strain evidence="2">CBS 133067</strain>
    </source>
</reference>